<evidence type="ECO:0000256" key="10">
    <source>
        <dbReference type="ARBA" id="ARBA00044721"/>
    </source>
</evidence>
<proteinExistence type="inferred from homology"/>
<comment type="pathway">
    <text evidence="2">Protein modification; protein glycosylation.</text>
</comment>
<evidence type="ECO:0000256" key="6">
    <source>
        <dbReference type="ARBA" id="ARBA00022692"/>
    </source>
</evidence>
<keyword evidence="4 12" id="KW-0328">Glycosyltransferase</keyword>
<dbReference type="AlphaFoldDB" id="A0AAN7ZTI7"/>
<evidence type="ECO:0000256" key="4">
    <source>
        <dbReference type="ARBA" id="ARBA00022676"/>
    </source>
</evidence>
<evidence type="ECO:0000256" key="7">
    <source>
        <dbReference type="ARBA" id="ARBA00022824"/>
    </source>
</evidence>
<evidence type="ECO:0000313" key="14">
    <source>
        <dbReference type="EMBL" id="KAK5647543.1"/>
    </source>
</evidence>
<dbReference type="GO" id="GO:0005789">
    <property type="term" value="C:endoplasmic reticulum membrane"/>
    <property type="evidence" value="ECO:0007669"/>
    <property type="project" value="UniProtKB-SubCell"/>
</dbReference>
<dbReference type="GO" id="GO:0052917">
    <property type="term" value="F:dol-P-Man:Man(7)GlcNAc(2)-PP-Dol alpha-1,6-mannosyltransferase activity"/>
    <property type="evidence" value="ECO:0007669"/>
    <property type="project" value="UniProtKB-EC"/>
</dbReference>
<evidence type="ECO:0000256" key="13">
    <source>
        <dbReference type="SAM" id="Coils"/>
    </source>
</evidence>
<feature type="transmembrane region" description="Helical" evidence="12">
    <location>
        <begin position="161"/>
        <end position="185"/>
    </location>
</feature>
<feature type="transmembrane region" description="Helical" evidence="12">
    <location>
        <begin position="197"/>
        <end position="220"/>
    </location>
</feature>
<keyword evidence="6 12" id="KW-0812">Transmembrane</keyword>
<feature type="transmembrane region" description="Helical" evidence="12">
    <location>
        <begin position="139"/>
        <end position="155"/>
    </location>
</feature>
<evidence type="ECO:0000256" key="1">
    <source>
        <dbReference type="ARBA" id="ARBA00004477"/>
    </source>
</evidence>
<evidence type="ECO:0000256" key="2">
    <source>
        <dbReference type="ARBA" id="ARBA00004922"/>
    </source>
</evidence>
<protein>
    <recommendedName>
        <fullName evidence="12">Mannosyltransferase</fullName>
        <ecNumber evidence="12">2.4.1.-</ecNumber>
    </recommendedName>
</protein>
<keyword evidence="9 12" id="KW-0472">Membrane</keyword>
<sequence length="994" mass="114001">MSQIMMIIAAAHLIYCPFTKVEESFNLQAMHDILYHKLNFSAYDHHAFPGVVPRTFIGPLFISILVSPFAALIQYFDLNKFWTQYLVRAVLGGCVITSFHKLSKTLETIFGTSWLQWFVAVTVTQSHFMFYLSRPLPNIFALALVLLAINGWLNNNNKSFIGFSACAIIIFRAELALLLGLLLLHDLIYKRITIKELLVISIPSGFIALSVTVVVDSIFWNRPLWPEGEVLWFNTILNRSSDYGTSPFLWYFYSAIPRGLAASVFLVPIGAILDSRARKLLFPAILFVFLYSFLPHKELRFIIYIFPLLNVAVATACHRIWENRNKSPLQHLLSLGICGHLCLNVIFTIFLLAISNTNYPGGAAMSHIHRIAKDEPNVILHIDNLAAQTGVSRFTQIHPNWTYSKVENLVPGSRESYEFTHLITEGKSKFSNTLIPYSRTHDVIDVIEAFHQISFDYFMIPPIKIKTKPVLYILRRKDNYREFMSNVNEWKENNRDVNSEEILDSEEIIKSDEVVNDTMLVSDSQKSVKDGMKKLIKELKEDLIINEESSTKQFYNDIRQTKPEIKKAPSFEPVKRVKLPKTSENVEHKEKSYESSLGETNLRKKLKPKLAEVGKGAERDIKINLVSDTDSTELDDKYNLPKEKVYFEEDVSKKEELSNDRIVNKKESFTENSEIKWKAKEKPQNKKGTAKMPRVTIEEDSIADNIIDYKHSDEGKLKRLIKEKMEEKSRTNRDALDLNERNFIKVEVVPSSIQNADSSALAEESDNIFGVKQRIRQVIHNFKESKIQKLTNEISALDAEKKESTKEVIKGIIKAERENLEREELAKIQEEILNIIDSNPNIINKSLIKGKVTEAFMNYNVVTGSDVSTVIKHEKKTKLPRRKASLEYRVTKDNVKIKIKNTVFRPDDSEETNVKLPNEDQTIEIVSEELEEDELAHNIYSDEGVDFFGGSEMDDDTLSDFEKEFQVANKQIEQIIKSIDNIFENAVADSEEEV</sequence>
<feature type="transmembrane region" description="Helical" evidence="12">
    <location>
        <begin position="301"/>
        <end position="321"/>
    </location>
</feature>
<feature type="transmembrane region" description="Helical" evidence="12">
    <location>
        <begin position="280"/>
        <end position="295"/>
    </location>
</feature>
<dbReference type="EMBL" id="JAVRBK010000002">
    <property type="protein sequence ID" value="KAK5647543.1"/>
    <property type="molecule type" value="Genomic_DNA"/>
</dbReference>
<feature type="coiled-coil region" evidence="13">
    <location>
        <begin position="780"/>
        <end position="807"/>
    </location>
</feature>
<comment type="similarity">
    <text evidence="3 12">Belongs to the glycosyltransferase 22 family.</text>
</comment>
<feature type="transmembrane region" description="Helical" evidence="12">
    <location>
        <begin position="56"/>
        <end position="73"/>
    </location>
</feature>
<feature type="transmembrane region" description="Helical" evidence="12">
    <location>
        <begin position="333"/>
        <end position="354"/>
    </location>
</feature>
<accession>A0AAN7ZTI7</accession>
<keyword evidence="5" id="KW-0808">Transferase</keyword>
<organism evidence="14 15">
    <name type="scientific">Pyrocoelia pectoralis</name>
    <dbReference type="NCBI Taxonomy" id="417401"/>
    <lineage>
        <taxon>Eukaryota</taxon>
        <taxon>Metazoa</taxon>
        <taxon>Ecdysozoa</taxon>
        <taxon>Arthropoda</taxon>
        <taxon>Hexapoda</taxon>
        <taxon>Insecta</taxon>
        <taxon>Pterygota</taxon>
        <taxon>Neoptera</taxon>
        <taxon>Endopterygota</taxon>
        <taxon>Coleoptera</taxon>
        <taxon>Polyphaga</taxon>
        <taxon>Elateriformia</taxon>
        <taxon>Elateroidea</taxon>
        <taxon>Lampyridae</taxon>
        <taxon>Lampyrinae</taxon>
        <taxon>Pyrocoelia</taxon>
    </lineage>
</organism>
<dbReference type="Proteomes" id="UP001329430">
    <property type="component" value="Chromosome 2"/>
</dbReference>
<dbReference type="PANTHER" id="PTHR22760">
    <property type="entry name" value="GLYCOSYLTRANSFERASE"/>
    <property type="match status" value="1"/>
</dbReference>
<reference evidence="14 15" key="1">
    <citation type="journal article" date="2024" name="Insects">
        <title>An Improved Chromosome-Level Genome Assembly of the Firefly Pyrocoelia pectoralis.</title>
        <authorList>
            <person name="Fu X."/>
            <person name="Meyer-Rochow V.B."/>
            <person name="Ballantyne L."/>
            <person name="Zhu X."/>
        </authorList>
    </citation>
    <scope>NUCLEOTIDE SEQUENCE [LARGE SCALE GENOMIC DNA]</scope>
    <source>
        <strain evidence="14">XCY_ONT2</strain>
    </source>
</reference>
<comment type="subcellular location">
    <subcellularLocation>
        <location evidence="1 12">Endoplasmic reticulum membrane</location>
        <topology evidence="1 12">Multi-pass membrane protein</topology>
    </subcellularLocation>
</comment>
<gene>
    <name evidence="14" type="ORF">RI129_002435</name>
</gene>
<dbReference type="PANTHER" id="PTHR22760:SF1">
    <property type="entry name" value="DOL-P-MAN:MAN(7)GLCNAC(2)-PP-DOL ALPHA-1,6-MANNOSYLTRANSFERASE"/>
    <property type="match status" value="1"/>
</dbReference>
<keyword evidence="13" id="KW-0175">Coiled coil</keyword>
<comment type="caution">
    <text evidence="14">The sequence shown here is derived from an EMBL/GenBank/DDBJ whole genome shotgun (WGS) entry which is preliminary data.</text>
</comment>
<evidence type="ECO:0000256" key="11">
    <source>
        <dbReference type="ARBA" id="ARBA00048899"/>
    </source>
</evidence>
<keyword evidence="7 12" id="KW-0256">Endoplasmic reticulum</keyword>
<evidence type="ECO:0000313" key="15">
    <source>
        <dbReference type="Proteomes" id="UP001329430"/>
    </source>
</evidence>
<dbReference type="Pfam" id="PF03901">
    <property type="entry name" value="Glyco_transf_22"/>
    <property type="match status" value="1"/>
</dbReference>
<keyword evidence="8 12" id="KW-1133">Transmembrane helix</keyword>
<comment type="function">
    <text evidence="10">Mannosyltransferase that operates in the biosynthetic pathway of dolichol-linked oligosaccharides, the glycan precursors employed in protein asparagine (N)-glycosylation. The assembly of dolichol-linked oligosaccharides begins on the cytosolic side of the endoplasmic reticulum membrane and finishes in its lumen. The sequential addition of sugars to dolichol pyrophosphate produces dolichol-linked oligosaccharides containing fourteen sugars, including two GlcNAcs, nine mannoses and three glucoses. Once assembled, the oligosaccharide is transferred from the lipid to nascent proteins by oligosaccharyltransferases. In the lumen of the endoplasmic reticulum, adds the eighth mannose residue in an alpha-1,6 linkage onto Man(7)GlcNAc(2)-PP-dolichol to produce Man(8)GlcNAc(2)-PP-dolichol.</text>
</comment>
<evidence type="ECO:0000256" key="3">
    <source>
        <dbReference type="ARBA" id="ARBA00007063"/>
    </source>
</evidence>
<comment type="catalytic activity">
    <reaction evidence="11">
        <text>an alpha-D-Man-(1-&gt;2)-alpha-D-Man-(1-&gt;2)-alpha-D-Man-(1-&gt;3)-[alpha-D-Man-(1-&gt;2)-alpha-D-Man-(1-&gt;3)-alpha-D-Man-(1-&gt;6)]-beta-D-Man-(1-&gt;4)-beta-D-GlcNAc-(1-&gt;4)-alpha-D-GlcNAc-diphospho-di-trans,poly-cis-dolichol + a di-trans,poly-cis-dolichyl beta-D-mannosyl phosphate = an alpha-D-Man-(1-&gt;2)-alpha-D-Man-(1-&gt;2)-alpha-D-Man-(1-&gt;3)-[alpha-D-Man-(1-&gt;2)-alpha-D-Man-(1-&gt;3)-[alpha-D-Man-(1-&gt;6)]-alpha-D-Man-(1-&gt;6)]-beta-D-Man-(1-&gt;4)-beta-D-GlcNAc-(1-&gt;4)-alpha-D-GlcNAc-diphospho-di-trans,poly-cis-dolichol + a di-trans,poly-cis-dolichyl phosphate + H(+)</text>
        <dbReference type="Rhea" id="RHEA:29535"/>
        <dbReference type="Rhea" id="RHEA-COMP:19498"/>
        <dbReference type="Rhea" id="RHEA-COMP:19501"/>
        <dbReference type="Rhea" id="RHEA-COMP:19518"/>
        <dbReference type="Rhea" id="RHEA-COMP:19519"/>
        <dbReference type="ChEBI" id="CHEBI:15378"/>
        <dbReference type="ChEBI" id="CHEBI:57683"/>
        <dbReference type="ChEBI" id="CHEBI:58211"/>
        <dbReference type="ChEBI" id="CHEBI:132517"/>
        <dbReference type="ChEBI" id="CHEBI:132519"/>
        <dbReference type="EC" id="2.4.1.260"/>
    </reaction>
    <physiologicalReaction direction="left-to-right" evidence="11">
        <dbReference type="Rhea" id="RHEA:29536"/>
    </physiologicalReaction>
</comment>
<evidence type="ECO:0000256" key="5">
    <source>
        <dbReference type="ARBA" id="ARBA00022679"/>
    </source>
</evidence>
<evidence type="ECO:0000256" key="8">
    <source>
        <dbReference type="ARBA" id="ARBA00022989"/>
    </source>
</evidence>
<dbReference type="InterPro" id="IPR005599">
    <property type="entry name" value="GPI_mannosylTrfase"/>
</dbReference>
<keyword evidence="15" id="KW-1185">Reference proteome</keyword>
<name>A0AAN7ZTI7_9COLE</name>
<evidence type="ECO:0000256" key="9">
    <source>
        <dbReference type="ARBA" id="ARBA00023136"/>
    </source>
</evidence>
<evidence type="ECO:0000256" key="12">
    <source>
        <dbReference type="RuleBase" id="RU363075"/>
    </source>
</evidence>
<dbReference type="GO" id="GO:0006487">
    <property type="term" value="P:protein N-linked glycosylation"/>
    <property type="evidence" value="ECO:0007669"/>
    <property type="project" value="TreeGrafter"/>
</dbReference>
<feature type="transmembrane region" description="Helical" evidence="12">
    <location>
        <begin position="248"/>
        <end position="273"/>
    </location>
</feature>
<dbReference type="EC" id="2.4.1.-" evidence="12"/>